<dbReference type="InterPro" id="IPR015424">
    <property type="entry name" value="PyrdxlP-dep_Trfase"/>
</dbReference>
<evidence type="ECO:0000259" key="11">
    <source>
        <dbReference type="Pfam" id="PF00266"/>
    </source>
</evidence>
<dbReference type="InterPro" id="IPR015421">
    <property type="entry name" value="PyrdxlP-dep_Trfase_major"/>
</dbReference>
<comment type="cofactor">
    <cofactor evidence="1 10">
        <name>pyridoxal 5'-phosphate</name>
        <dbReference type="ChEBI" id="CHEBI:597326"/>
    </cofactor>
</comment>
<name>A0ABR9WBE1_9BACT</name>
<organism evidence="12 13">
    <name type="scientific">Dyadobacter subterraneus</name>
    <dbReference type="NCBI Taxonomy" id="2773304"/>
    <lineage>
        <taxon>Bacteria</taxon>
        <taxon>Pseudomonadati</taxon>
        <taxon>Bacteroidota</taxon>
        <taxon>Cytophagia</taxon>
        <taxon>Cytophagales</taxon>
        <taxon>Spirosomataceae</taxon>
        <taxon>Dyadobacter</taxon>
    </lineage>
</organism>
<dbReference type="InterPro" id="IPR020578">
    <property type="entry name" value="Aminotrans_V_PyrdxlP_BS"/>
</dbReference>
<dbReference type="SUPFAM" id="SSF53383">
    <property type="entry name" value="PLP-dependent transferases"/>
    <property type="match status" value="1"/>
</dbReference>
<dbReference type="PROSITE" id="PS00595">
    <property type="entry name" value="AA_TRANSFER_CLASS_5"/>
    <property type="match status" value="1"/>
</dbReference>
<evidence type="ECO:0000256" key="3">
    <source>
        <dbReference type="ARBA" id="ARBA00012239"/>
    </source>
</evidence>
<evidence type="ECO:0000313" key="12">
    <source>
        <dbReference type="EMBL" id="MBE9462474.1"/>
    </source>
</evidence>
<keyword evidence="5" id="KW-0479">Metal-binding</keyword>
<keyword evidence="7" id="KW-0408">Iron</keyword>
<dbReference type="Gene3D" id="3.40.640.10">
    <property type="entry name" value="Type I PLP-dependent aspartate aminotransferase-like (Major domain)"/>
    <property type="match status" value="1"/>
</dbReference>
<dbReference type="PANTHER" id="PTHR11601:SF34">
    <property type="entry name" value="CYSTEINE DESULFURASE"/>
    <property type="match status" value="1"/>
</dbReference>
<keyword evidence="6" id="KW-0663">Pyridoxal phosphate</keyword>
<feature type="domain" description="Aminotransferase class V" evidence="11">
    <location>
        <begin position="11"/>
        <end position="373"/>
    </location>
</feature>
<comment type="similarity">
    <text evidence="2">Belongs to the class-V pyridoxal-phosphate-dependent aminotransferase family. NifS/IscS subfamily.</text>
</comment>
<evidence type="ECO:0000256" key="7">
    <source>
        <dbReference type="ARBA" id="ARBA00023004"/>
    </source>
</evidence>
<evidence type="ECO:0000256" key="9">
    <source>
        <dbReference type="ARBA" id="ARBA00050776"/>
    </source>
</evidence>
<protein>
    <recommendedName>
        <fullName evidence="3">cysteine desulfurase</fullName>
        <ecNumber evidence="3">2.8.1.7</ecNumber>
    </recommendedName>
</protein>
<evidence type="ECO:0000256" key="10">
    <source>
        <dbReference type="RuleBase" id="RU004504"/>
    </source>
</evidence>
<evidence type="ECO:0000256" key="5">
    <source>
        <dbReference type="ARBA" id="ARBA00022723"/>
    </source>
</evidence>
<evidence type="ECO:0000256" key="4">
    <source>
        <dbReference type="ARBA" id="ARBA00022679"/>
    </source>
</evidence>
<keyword evidence="8" id="KW-0411">Iron-sulfur</keyword>
<dbReference type="Proteomes" id="UP000634134">
    <property type="component" value="Unassembled WGS sequence"/>
</dbReference>
<evidence type="ECO:0000256" key="1">
    <source>
        <dbReference type="ARBA" id="ARBA00001933"/>
    </source>
</evidence>
<keyword evidence="13" id="KW-1185">Reference proteome</keyword>
<accession>A0ABR9WBE1</accession>
<dbReference type="InterPro" id="IPR015422">
    <property type="entry name" value="PyrdxlP-dep_Trfase_small"/>
</dbReference>
<sequence length="391" mass="42531">MLTNNSLKQPIYLDNAATTQMDPKVLDAMLPYFLENFGNASSSSHVYGWTAAEAVDIAREQVAELIGAHSSEIIFTSGATESINLAIKGVFENYKEKGSHIITCVTEHRAVLDTCEWIENTGGKATYLPVNTEGFIDLAELEKEITSQTILISIMYANNETGTIQPVREIGELAKKHGVLFFTDATQAVGKTPIDVNEDDIDMLSLSAHKIYGPKGIGALYVRRKNPKVNISSQIHGGGHEKNMRSGTLNVPGIVGLGRACEICQMELESKQDAVGILRNLLERELLKIEGTSINGSQKHRLPNISNISFANVNGEALLLDICREIAISRGSACSSVTSKPSHVLKALGLSDEIALSSFRISLGRFTALSQIEFAIHNITRIVEDHRSIVG</sequence>
<dbReference type="InterPro" id="IPR016454">
    <property type="entry name" value="Cysteine_dSase"/>
</dbReference>
<dbReference type="NCBIfam" id="NF002806">
    <property type="entry name" value="PRK02948.1"/>
    <property type="match status" value="1"/>
</dbReference>
<dbReference type="Pfam" id="PF00266">
    <property type="entry name" value="Aminotran_5"/>
    <property type="match status" value="1"/>
</dbReference>
<evidence type="ECO:0000313" key="13">
    <source>
        <dbReference type="Proteomes" id="UP000634134"/>
    </source>
</evidence>
<comment type="caution">
    <text evidence="12">The sequence shown here is derived from an EMBL/GenBank/DDBJ whole genome shotgun (WGS) entry which is preliminary data.</text>
</comment>
<reference evidence="13" key="1">
    <citation type="submission" date="2023-07" db="EMBL/GenBank/DDBJ databases">
        <title>Dyadobacter sp. nov 'subterranea' isolated from contaminted grondwater.</title>
        <authorList>
            <person name="Szabo I."/>
            <person name="Al-Omari J."/>
            <person name="Szerdahelyi S.G."/>
            <person name="Rado J."/>
        </authorList>
    </citation>
    <scope>NUCLEOTIDE SEQUENCE [LARGE SCALE GENOMIC DNA]</scope>
    <source>
        <strain evidence="13">UP-52</strain>
    </source>
</reference>
<keyword evidence="4" id="KW-0808">Transferase</keyword>
<evidence type="ECO:0000256" key="6">
    <source>
        <dbReference type="ARBA" id="ARBA00022898"/>
    </source>
</evidence>
<evidence type="ECO:0000256" key="8">
    <source>
        <dbReference type="ARBA" id="ARBA00023014"/>
    </source>
</evidence>
<comment type="catalytic activity">
    <reaction evidence="9">
        <text>(sulfur carrier)-H + L-cysteine = (sulfur carrier)-SH + L-alanine</text>
        <dbReference type="Rhea" id="RHEA:43892"/>
        <dbReference type="Rhea" id="RHEA-COMP:14737"/>
        <dbReference type="Rhea" id="RHEA-COMP:14739"/>
        <dbReference type="ChEBI" id="CHEBI:29917"/>
        <dbReference type="ChEBI" id="CHEBI:35235"/>
        <dbReference type="ChEBI" id="CHEBI:57972"/>
        <dbReference type="ChEBI" id="CHEBI:64428"/>
        <dbReference type="EC" id="2.8.1.7"/>
    </reaction>
</comment>
<dbReference type="PANTHER" id="PTHR11601">
    <property type="entry name" value="CYSTEINE DESULFURYLASE FAMILY MEMBER"/>
    <property type="match status" value="1"/>
</dbReference>
<evidence type="ECO:0000256" key="2">
    <source>
        <dbReference type="ARBA" id="ARBA00006490"/>
    </source>
</evidence>
<dbReference type="EMBL" id="JACYGY010000001">
    <property type="protein sequence ID" value="MBE9462474.1"/>
    <property type="molecule type" value="Genomic_DNA"/>
</dbReference>
<dbReference type="EC" id="2.8.1.7" evidence="3"/>
<proteinExistence type="inferred from homology"/>
<gene>
    <name evidence="12" type="ORF">IEE83_11335</name>
</gene>
<dbReference type="Gene3D" id="3.90.1150.10">
    <property type="entry name" value="Aspartate Aminotransferase, domain 1"/>
    <property type="match status" value="1"/>
</dbReference>
<dbReference type="InterPro" id="IPR000192">
    <property type="entry name" value="Aminotrans_V_dom"/>
</dbReference>
<dbReference type="PIRSF" id="PIRSF005572">
    <property type="entry name" value="NifS"/>
    <property type="match status" value="1"/>
</dbReference>